<dbReference type="SUPFAM" id="SSF141571">
    <property type="entry name" value="Pentapeptide repeat-like"/>
    <property type="match status" value="1"/>
</dbReference>
<proteinExistence type="predicted"/>
<evidence type="ECO:0000259" key="1">
    <source>
        <dbReference type="PROSITE" id="PS50104"/>
    </source>
</evidence>
<dbReference type="Pfam" id="PF13676">
    <property type="entry name" value="TIR_2"/>
    <property type="match status" value="1"/>
</dbReference>
<dbReference type="EMBL" id="CACVAP010000083">
    <property type="protein sequence ID" value="CAA6815842.1"/>
    <property type="molecule type" value="Genomic_DNA"/>
</dbReference>
<dbReference type="AlphaFoldDB" id="A0A6S6TJQ1"/>
<dbReference type="InterPro" id="IPR035897">
    <property type="entry name" value="Toll_tir_struct_dom_sf"/>
</dbReference>
<dbReference type="PROSITE" id="PS50104">
    <property type="entry name" value="TIR"/>
    <property type="match status" value="1"/>
</dbReference>
<dbReference type="GO" id="GO:0007165">
    <property type="term" value="P:signal transduction"/>
    <property type="evidence" value="ECO:0007669"/>
    <property type="project" value="InterPro"/>
</dbReference>
<dbReference type="InterPro" id="IPR027417">
    <property type="entry name" value="P-loop_NTPase"/>
</dbReference>
<evidence type="ECO:0000313" key="2">
    <source>
        <dbReference type="EMBL" id="CAA6815842.1"/>
    </source>
</evidence>
<feature type="domain" description="TIR" evidence="1">
    <location>
        <begin position="107"/>
        <end position="258"/>
    </location>
</feature>
<protein>
    <recommendedName>
        <fullName evidence="1">TIR domain-containing protein</fullName>
    </recommendedName>
</protein>
<dbReference type="Gene3D" id="3.40.50.10140">
    <property type="entry name" value="Toll/interleukin-1 receptor homology (TIR) domain"/>
    <property type="match status" value="1"/>
</dbReference>
<dbReference type="Gene3D" id="3.40.50.300">
    <property type="entry name" value="P-loop containing nucleotide triphosphate hydrolases"/>
    <property type="match status" value="1"/>
</dbReference>
<reference evidence="2" key="1">
    <citation type="submission" date="2020-01" db="EMBL/GenBank/DDBJ databases">
        <authorList>
            <person name="Meier V. D."/>
            <person name="Meier V D."/>
        </authorList>
    </citation>
    <scope>NUCLEOTIDE SEQUENCE</scope>
    <source>
        <strain evidence="2">HLG_WM_MAG_06</strain>
    </source>
</reference>
<organism evidence="2">
    <name type="scientific">uncultured Sulfurovum sp</name>
    <dbReference type="NCBI Taxonomy" id="269237"/>
    <lineage>
        <taxon>Bacteria</taxon>
        <taxon>Pseudomonadati</taxon>
        <taxon>Campylobacterota</taxon>
        <taxon>Epsilonproteobacteria</taxon>
        <taxon>Campylobacterales</taxon>
        <taxon>Sulfurovaceae</taxon>
        <taxon>Sulfurovum</taxon>
        <taxon>environmental samples</taxon>
    </lineage>
</organism>
<dbReference type="InterPro" id="IPR007111">
    <property type="entry name" value="NACHT_NTPase"/>
</dbReference>
<dbReference type="SUPFAM" id="SSF52540">
    <property type="entry name" value="P-loop containing nucleoside triphosphate hydrolases"/>
    <property type="match status" value="1"/>
</dbReference>
<dbReference type="SUPFAM" id="SSF52200">
    <property type="entry name" value="Toll/Interleukin receptor TIR domain"/>
    <property type="match status" value="1"/>
</dbReference>
<dbReference type="Gene3D" id="2.160.20.80">
    <property type="entry name" value="E3 ubiquitin-protein ligase SopA"/>
    <property type="match status" value="1"/>
</dbReference>
<accession>A0A6S6TJQ1</accession>
<sequence>MIKALKQLADISLKRKISSFQSQYNDEEYSIEELEYLIETSFEEFSNDFNALATKQNIDIKLISNPTNELNFTIIENEKKLYKESQLDFTHALREDEFIPTLGKSEEEIIFFVSYSRKDKKDVELLISELEKTPYPFTFWKDEQNLISGENFKGNIQEAIEECDFGLLMVSENFESQFIVEHELPHFLEMRSSEISKTKVSIPLFINHKNNAIKKLNYINDETLIFSYEDRSFMELHDRKEFIGGLVSEIFKQIEKQQVSYKSTIENLQNIDEVSEVDENFIPTKAKLGIDDENFIPTKAKLGIDVVKEIKEWSRIVVNDSYTEISKIERQPGLMRLREEERELIQIKQNIRKNNQSLIIFLEKLKKIKWSYIVKEPTLRGFNYQEIEFYMNFNKNNKISLDKLNVLENKSISRLKNLNKEQKNHLEKIKLLNNKKNMSQYFALLGDSGMGKTWSCMKIALELQEEDTTLNPIYLDLRHFASSEAINKEFDWKEIIDIVVRKSLNQFKKDMSVSIIFQIIKKGKAFILFDGLDEVTVHLNNDKRVNSFIRELKNVVLLNQNNKILFSCRTHYFRTIQEQFSMLSGQDRERIQSKDFMSLELLPFTWNQIEEYCVKNDIDISIFKEVVTTIHNLEEISQRPYSLKLITLQIRELEEAIREGKEVNSADIYLGIIESSLNRDSGKHTLSKIHKPLIMQELSAYMWGQGARTLEYPKLDEWFTNWMYSNPNIAEEYKNESREKLKSDLRGATFMVRPNTNIFSFSHTSLQEFFLAQYLFKAFENREFSKFPINTPSIETIEFFVMLWKRDINSIKLMNHYNELILHSAHFAFESYIIAHNLEFHIDINNNFYLEDLDFSKRKFYGRKNSYLLFHASTFKNVTFQEADLKYIDFSKSKFYKSKLFLTSFEEINFSDVLFDNSLLVFRNNKTLIMENVEYIGNCSIDVF</sequence>
<dbReference type="Pfam" id="PF05729">
    <property type="entry name" value="NACHT"/>
    <property type="match status" value="1"/>
</dbReference>
<name>A0A6S6TJQ1_9BACT</name>
<gene>
    <name evidence="2" type="ORF">HELGO_WM7151</name>
</gene>
<dbReference type="InterPro" id="IPR000157">
    <property type="entry name" value="TIR_dom"/>
</dbReference>